<feature type="transmembrane region" description="Helical" evidence="6">
    <location>
        <begin position="157"/>
        <end position="175"/>
    </location>
</feature>
<keyword evidence="4 6" id="KW-1133">Transmembrane helix</keyword>
<evidence type="ECO:0000256" key="4">
    <source>
        <dbReference type="ARBA" id="ARBA00022989"/>
    </source>
</evidence>
<feature type="domain" description="EamA" evidence="7">
    <location>
        <begin position="7"/>
        <end position="136"/>
    </location>
</feature>
<dbReference type="PANTHER" id="PTHR32322">
    <property type="entry name" value="INNER MEMBRANE TRANSPORTER"/>
    <property type="match status" value="1"/>
</dbReference>
<evidence type="ECO:0000313" key="9">
    <source>
        <dbReference type="Proteomes" id="UP000660083"/>
    </source>
</evidence>
<dbReference type="GO" id="GO:0005886">
    <property type="term" value="C:plasma membrane"/>
    <property type="evidence" value="ECO:0007669"/>
    <property type="project" value="UniProtKB-SubCell"/>
</dbReference>
<gene>
    <name evidence="8" type="primary">yddG</name>
    <name evidence="8" type="ORF">JDA50_18665</name>
</gene>
<dbReference type="InterPro" id="IPR050638">
    <property type="entry name" value="AA-Vitamin_Transporters"/>
</dbReference>
<accession>A0A1C2MQ18</accession>
<dbReference type="EMBL" id="JAEFCT010000020">
    <property type="protein sequence ID" value="MBK1446425.1"/>
    <property type="molecule type" value="Genomic_DNA"/>
</dbReference>
<comment type="caution">
    <text evidence="8">The sequence shown here is derived from an EMBL/GenBank/DDBJ whole genome shotgun (WGS) entry which is preliminary data.</text>
</comment>
<dbReference type="SUPFAM" id="SSF103481">
    <property type="entry name" value="Multidrug resistance efflux transporter EmrE"/>
    <property type="match status" value="2"/>
</dbReference>
<feature type="transmembrane region" description="Helical" evidence="6">
    <location>
        <begin position="246"/>
        <end position="267"/>
    </location>
</feature>
<feature type="domain" description="EamA" evidence="7">
    <location>
        <begin position="158"/>
        <end position="286"/>
    </location>
</feature>
<dbReference type="Proteomes" id="UP000660083">
    <property type="component" value="Unassembled WGS sequence"/>
</dbReference>
<accession>K9CGU5</accession>
<evidence type="ECO:0000256" key="5">
    <source>
        <dbReference type="ARBA" id="ARBA00023136"/>
    </source>
</evidence>
<evidence type="ECO:0000259" key="7">
    <source>
        <dbReference type="Pfam" id="PF00892"/>
    </source>
</evidence>
<sequence length="310" mass="33998">MSKNLATLIGLSAIFMWASLVGLMKQVSAAIGPELGVTFIYSLSALLLLAIFKVPDFKQISKKYLIFGTILFVAYEVCFSFAIAYSQTARQAIEISIVNYLWPSLTVLAFVIFKELKFNFLIILGLLISISGIIFIQTGSGDFSLNSLVDNFHSNPLSYILAFTGAIIWAFYCVLTKKLSNGQNPISIFFVGVALTLWLKLLVSGHFAIPSMDIPALLTLLVASAAMGFGYAAWNIGIIHGNITVLVVASYFTPIISSILAMFVLQTQLSMSFWQGTAMVTAGSFICWVSTNWSVIQPFFKKLRKGQKAL</sequence>
<organism evidence="8 9">
    <name type="scientific">Acinetobacter pittii</name>
    <name type="common">Acinetobacter genomosp. 3</name>
    <dbReference type="NCBI Taxonomy" id="48296"/>
    <lineage>
        <taxon>Bacteria</taxon>
        <taxon>Pseudomonadati</taxon>
        <taxon>Pseudomonadota</taxon>
        <taxon>Gammaproteobacteria</taxon>
        <taxon>Moraxellales</taxon>
        <taxon>Moraxellaceae</taxon>
        <taxon>Acinetobacter</taxon>
        <taxon>Acinetobacter calcoaceticus/baumannii complex</taxon>
    </lineage>
</organism>
<dbReference type="PANTHER" id="PTHR32322:SF18">
    <property type="entry name" value="S-ADENOSYLMETHIONINE_S-ADENOSYLHOMOCYSTEINE TRANSPORTER"/>
    <property type="match status" value="1"/>
</dbReference>
<protein>
    <submittedName>
        <fullName evidence="8">Aromatic amino acid DMT transporter YddG</fullName>
    </submittedName>
</protein>
<evidence type="ECO:0000256" key="3">
    <source>
        <dbReference type="ARBA" id="ARBA00022692"/>
    </source>
</evidence>
<comment type="subcellular location">
    <subcellularLocation>
        <location evidence="1">Cell membrane</location>
        <topology evidence="1">Multi-pass membrane protein</topology>
    </subcellularLocation>
</comment>
<evidence type="ECO:0000313" key="8">
    <source>
        <dbReference type="EMBL" id="MBK1446425.1"/>
    </source>
</evidence>
<proteinExistence type="predicted"/>
<evidence type="ECO:0000256" key="2">
    <source>
        <dbReference type="ARBA" id="ARBA00022475"/>
    </source>
</evidence>
<name>A0A1C2MQ18_ACIPI</name>
<dbReference type="AlphaFoldDB" id="A0A1C2MQ18"/>
<dbReference type="RefSeq" id="WP_002114502.1">
    <property type="nucleotide sequence ID" value="NZ_AMST01000009.1"/>
</dbReference>
<dbReference type="InterPro" id="IPR000620">
    <property type="entry name" value="EamA_dom"/>
</dbReference>
<feature type="transmembrane region" description="Helical" evidence="6">
    <location>
        <begin position="273"/>
        <end position="295"/>
    </location>
</feature>
<keyword evidence="5 6" id="KW-0472">Membrane</keyword>
<feature type="transmembrane region" description="Helical" evidence="6">
    <location>
        <begin position="120"/>
        <end position="137"/>
    </location>
</feature>
<feature type="transmembrane region" description="Helical" evidence="6">
    <location>
        <begin position="64"/>
        <end position="86"/>
    </location>
</feature>
<dbReference type="Pfam" id="PF00892">
    <property type="entry name" value="EamA"/>
    <property type="match status" value="2"/>
</dbReference>
<feature type="transmembrane region" description="Helical" evidence="6">
    <location>
        <begin position="187"/>
        <end position="208"/>
    </location>
</feature>
<feature type="transmembrane region" description="Helical" evidence="6">
    <location>
        <begin position="39"/>
        <end position="57"/>
    </location>
</feature>
<reference evidence="8" key="1">
    <citation type="submission" date="2020-12" db="EMBL/GenBank/DDBJ databases">
        <authorList>
            <person name="Chopjitt P."/>
        </authorList>
    </citation>
    <scope>NUCLEOTIDE SEQUENCE</scope>
    <source>
        <strain evidence="8">AP1</strain>
    </source>
</reference>
<feature type="transmembrane region" description="Helical" evidence="6">
    <location>
        <begin position="92"/>
        <end position="113"/>
    </location>
</feature>
<keyword evidence="3 6" id="KW-0812">Transmembrane</keyword>
<dbReference type="NCBIfam" id="NF008676">
    <property type="entry name" value="PRK11689.1"/>
    <property type="match status" value="1"/>
</dbReference>
<evidence type="ECO:0000256" key="6">
    <source>
        <dbReference type="SAM" id="Phobius"/>
    </source>
</evidence>
<evidence type="ECO:0000256" key="1">
    <source>
        <dbReference type="ARBA" id="ARBA00004651"/>
    </source>
</evidence>
<keyword evidence="2" id="KW-1003">Cell membrane</keyword>
<feature type="transmembrane region" description="Helical" evidence="6">
    <location>
        <begin position="214"/>
        <end position="234"/>
    </location>
</feature>
<dbReference type="InterPro" id="IPR037185">
    <property type="entry name" value="EmrE-like"/>
</dbReference>